<name>A0A1D7Y296_9ACTN</name>
<protein>
    <submittedName>
        <fullName evidence="2">Uncharacterized protein</fullName>
    </submittedName>
</protein>
<reference evidence="3" key="1">
    <citation type="submission" date="2016-09" db="EMBL/GenBank/DDBJ databases">
        <title>Streptomyces puniciscabiei strain:TW1S1 Genome sequencing and assembly.</title>
        <authorList>
            <person name="Kim M.-K."/>
            <person name="Kim S.B."/>
        </authorList>
    </citation>
    <scope>NUCLEOTIDE SEQUENCE [LARGE SCALE GENOMIC DNA]</scope>
    <source>
        <strain evidence="3">TW1S1</strain>
    </source>
</reference>
<dbReference type="Proteomes" id="UP000094960">
    <property type="component" value="Chromosome"/>
</dbReference>
<sequence>MLDDAIRNPAPVPAPREPEGPPRGSCGDGGARIIVVGRALEDGLCKLCREEAAALGAAVVPTPAATPAGQETCSGRDGTVPCGRKSRIRESMRNVR</sequence>
<dbReference type="AlphaFoldDB" id="A0A1D7Y296"/>
<accession>A0A1D7Y296</accession>
<keyword evidence="3" id="KW-1185">Reference proteome</keyword>
<evidence type="ECO:0000313" key="2">
    <source>
        <dbReference type="EMBL" id="AOR29704.1"/>
    </source>
</evidence>
<feature type="region of interest" description="Disordered" evidence="1">
    <location>
        <begin position="1"/>
        <end position="28"/>
    </location>
</feature>
<evidence type="ECO:0000313" key="3">
    <source>
        <dbReference type="Proteomes" id="UP000094960"/>
    </source>
</evidence>
<organism evidence="2 3">
    <name type="scientific">Streptomyces fodineus</name>
    <dbReference type="NCBI Taxonomy" id="1904616"/>
    <lineage>
        <taxon>Bacteria</taxon>
        <taxon>Bacillati</taxon>
        <taxon>Actinomycetota</taxon>
        <taxon>Actinomycetes</taxon>
        <taxon>Kitasatosporales</taxon>
        <taxon>Streptomycetaceae</taxon>
        <taxon>Streptomyces</taxon>
    </lineage>
</organism>
<evidence type="ECO:0000256" key="1">
    <source>
        <dbReference type="SAM" id="MobiDB-lite"/>
    </source>
</evidence>
<dbReference type="KEGG" id="spun:BFF78_00085"/>
<dbReference type="RefSeq" id="WP_069776365.1">
    <property type="nucleotide sequence ID" value="NZ_CP017248.1"/>
</dbReference>
<dbReference type="EMBL" id="CP017248">
    <property type="protein sequence ID" value="AOR29704.1"/>
    <property type="molecule type" value="Genomic_DNA"/>
</dbReference>
<gene>
    <name evidence="2" type="ORF">BFF78_00085</name>
</gene>
<proteinExistence type="predicted"/>
<feature type="region of interest" description="Disordered" evidence="1">
    <location>
        <begin position="65"/>
        <end position="96"/>
    </location>
</feature>